<feature type="domain" description="DUF397" evidence="1">
    <location>
        <begin position="4"/>
        <end position="56"/>
    </location>
</feature>
<dbReference type="EMBL" id="JBHSKJ010000002">
    <property type="protein sequence ID" value="MFC5143824.1"/>
    <property type="molecule type" value="Genomic_DNA"/>
</dbReference>
<dbReference type="Pfam" id="PF04149">
    <property type="entry name" value="DUF397"/>
    <property type="match status" value="1"/>
</dbReference>
<dbReference type="InterPro" id="IPR007278">
    <property type="entry name" value="DUF397"/>
</dbReference>
<reference evidence="3" key="1">
    <citation type="journal article" date="2019" name="Int. J. Syst. Evol. Microbiol.">
        <title>The Global Catalogue of Microorganisms (GCM) 10K type strain sequencing project: providing services to taxonomists for standard genome sequencing and annotation.</title>
        <authorList>
            <consortium name="The Broad Institute Genomics Platform"/>
            <consortium name="The Broad Institute Genome Sequencing Center for Infectious Disease"/>
            <person name="Wu L."/>
            <person name="Ma J."/>
        </authorList>
    </citation>
    <scope>NUCLEOTIDE SEQUENCE [LARGE SCALE GENOMIC DNA]</scope>
    <source>
        <strain evidence="3">CGMCC 4.1641</strain>
    </source>
</reference>
<dbReference type="Proteomes" id="UP001596222">
    <property type="component" value="Unassembled WGS sequence"/>
</dbReference>
<accession>A0ABV9ZQW9</accession>
<dbReference type="RefSeq" id="WP_382037206.1">
    <property type="nucleotide sequence ID" value="NZ_JBHSKJ010000002.1"/>
</dbReference>
<organism evidence="2 3">
    <name type="scientific">Streptomyces aureoversilis</name>
    <dbReference type="NCBI Taxonomy" id="67277"/>
    <lineage>
        <taxon>Bacteria</taxon>
        <taxon>Bacillati</taxon>
        <taxon>Actinomycetota</taxon>
        <taxon>Actinomycetes</taxon>
        <taxon>Kitasatosporales</taxon>
        <taxon>Streptomycetaceae</taxon>
        <taxon>Streptomyces</taxon>
    </lineage>
</organism>
<name>A0ABV9ZQW9_9ACTN</name>
<gene>
    <name evidence="2" type="ORF">ACFPP6_03855</name>
</gene>
<sequence>MATLHWQKSSYSEHGNSCVHLAATAPGTVLLRESDAPGVILATTPAALRPLVTRIKAGTLSAS</sequence>
<protein>
    <submittedName>
        <fullName evidence="2">DUF397 domain-containing protein</fullName>
    </submittedName>
</protein>
<evidence type="ECO:0000259" key="1">
    <source>
        <dbReference type="Pfam" id="PF04149"/>
    </source>
</evidence>
<comment type="caution">
    <text evidence="2">The sequence shown here is derived from an EMBL/GenBank/DDBJ whole genome shotgun (WGS) entry which is preliminary data.</text>
</comment>
<proteinExistence type="predicted"/>
<keyword evidence="3" id="KW-1185">Reference proteome</keyword>
<evidence type="ECO:0000313" key="3">
    <source>
        <dbReference type="Proteomes" id="UP001596222"/>
    </source>
</evidence>
<evidence type="ECO:0000313" key="2">
    <source>
        <dbReference type="EMBL" id="MFC5143824.1"/>
    </source>
</evidence>